<proteinExistence type="predicted"/>
<reference evidence="1" key="2">
    <citation type="journal article" date="2015" name="Fish Shellfish Immunol.">
        <title>Early steps in the European eel (Anguilla anguilla)-Vibrio vulnificus interaction in the gills: Role of the RtxA13 toxin.</title>
        <authorList>
            <person name="Callol A."/>
            <person name="Pajuelo D."/>
            <person name="Ebbesson L."/>
            <person name="Teles M."/>
            <person name="MacKenzie S."/>
            <person name="Amaro C."/>
        </authorList>
    </citation>
    <scope>NUCLEOTIDE SEQUENCE</scope>
</reference>
<accession>A0A0E9S284</accession>
<evidence type="ECO:0000313" key="1">
    <source>
        <dbReference type="EMBL" id="JAH35391.1"/>
    </source>
</evidence>
<dbReference type="EMBL" id="GBXM01073186">
    <property type="protein sequence ID" value="JAH35391.1"/>
    <property type="molecule type" value="Transcribed_RNA"/>
</dbReference>
<name>A0A0E9S284_ANGAN</name>
<reference evidence="1" key="1">
    <citation type="submission" date="2014-11" db="EMBL/GenBank/DDBJ databases">
        <authorList>
            <person name="Amaro Gonzalez C."/>
        </authorList>
    </citation>
    <scope>NUCLEOTIDE SEQUENCE</scope>
</reference>
<organism evidence="1">
    <name type="scientific">Anguilla anguilla</name>
    <name type="common">European freshwater eel</name>
    <name type="synonym">Muraena anguilla</name>
    <dbReference type="NCBI Taxonomy" id="7936"/>
    <lineage>
        <taxon>Eukaryota</taxon>
        <taxon>Metazoa</taxon>
        <taxon>Chordata</taxon>
        <taxon>Craniata</taxon>
        <taxon>Vertebrata</taxon>
        <taxon>Euteleostomi</taxon>
        <taxon>Actinopterygii</taxon>
        <taxon>Neopterygii</taxon>
        <taxon>Teleostei</taxon>
        <taxon>Anguilliformes</taxon>
        <taxon>Anguillidae</taxon>
        <taxon>Anguilla</taxon>
    </lineage>
</organism>
<protein>
    <submittedName>
        <fullName evidence="1">Uncharacterized protein</fullName>
    </submittedName>
</protein>
<sequence length="13" mass="1681">MDCEDIFDFRFRS</sequence>